<dbReference type="InterPro" id="IPR001179">
    <property type="entry name" value="PPIase_FKBP_dom"/>
</dbReference>
<keyword evidence="4" id="KW-0413">Isomerase</keyword>
<dbReference type="EC" id="5.2.1.8" evidence="2"/>
<dbReference type="PROSITE" id="PS50059">
    <property type="entry name" value="FKBP_PPIASE"/>
    <property type="match status" value="1"/>
</dbReference>
<dbReference type="InterPro" id="IPR036944">
    <property type="entry name" value="PPIase_FKBP_N_sf"/>
</dbReference>
<proteinExistence type="predicted"/>
<dbReference type="PANTHER" id="PTHR43811:SF19">
    <property type="entry name" value="39 KDA FK506-BINDING NUCLEAR PROTEIN"/>
    <property type="match status" value="1"/>
</dbReference>
<protein>
    <recommendedName>
        <fullName evidence="2">peptidylprolyl isomerase</fullName>
        <ecNumber evidence="2">5.2.1.8</ecNumber>
    </recommendedName>
</protein>
<dbReference type="Pfam" id="PF01346">
    <property type="entry name" value="FKBP_N"/>
    <property type="match status" value="1"/>
</dbReference>
<accession>X0X262</accession>
<evidence type="ECO:0000256" key="4">
    <source>
        <dbReference type="ARBA" id="ARBA00023235"/>
    </source>
</evidence>
<dbReference type="InterPro" id="IPR046357">
    <property type="entry name" value="PPIase_dom_sf"/>
</dbReference>
<dbReference type="FunFam" id="3.10.50.40:FF:000006">
    <property type="entry name" value="Peptidyl-prolyl cis-trans isomerase"/>
    <property type="match status" value="1"/>
</dbReference>
<dbReference type="Gene3D" id="1.10.287.460">
    <property type="entry name" value="Peptidyl-prolyl cis-trans isomerase, FKBP-type, N-terminal domain"/>
    <property type="match status" value="1"/>
</dbReference>
<evidence type="ECO:0000256" key="3">
    <source>
        <dbReference type="ARBA" id="ARBA00023110"/>
    </source>
</evidence>
<keyword evidence="3" id="KW-0697">Rotamase</keyword>
<sequence>YAIGVQLGQSFKTQEIEIKVEPMMQGLKDSMAGRKLVLGQDEMQKVMMSFQQRMMAKQQERQRLEAAKNLAAGKAFFAANGTKKGVKVLPSGLQYKIIRKGTGKTPTADDKVKTHYRGTLIDGTEFDSSYKRNQPAEFPVKGVIKGWTEALQLMKEGAKWELYIPANLAYGERARQSIPANSTLIFEIELLEVLDAPKVVPKVPKVPKK</sequence>
<dbReference type="GO" id="GO:0006457">
    <property type="term" value="P:protein folding"/>
    <property type="evidence" value="ECO:0007669"/>
    <property type="project" value="InterPro"/>
</dbReference>
<name>X0X262_9ZZZZ</name>
<dbReference type="SUPFAM" id="SSF54534">
    <property type="entry name" value="FKBP-like"/>
    <property type="match status" value="1"/>
</dbReference>
<dbReference type="InterPro" id="IPR000774">
    <property type="entry name" value="PPIase_FKBP_N"/>
</dbReference>
<gene>
    <name evidence="6" type="ORF">S01H1_67252</name>
</gene>
<dbReference type="Pfam" id="PF00254">
    <property type="entry name" value="FKBP_C"/>
    <property type="match status" value="1"/>
</dbReference>
<comment type="caution">
    <text evidence="6">The sequence shown here is derived from an EMBL/GenBank/DDBJ whole genome shotgun (WGS) entry which is preliminary data.</text>
</comment>
<comment type="catalytic activity">
    <reaction evidence="1">
        <text>[protein]-peptidylproline (omega=180) = [protein]-peptidylproline (omega=0)</text>
        <dbReference type="Rhea" id="RHEA:16237"/>
        <dbReference type="Rhea" id="RHEA-COMP:10747"/>
        <dbReference type="Rhea" id="RHEA-COMP:10748"/>
        <dbReference type="ChEBI" id="CHEBI:83833"/>
        <dbReference type="ChEBI" id="CHEBI:83834"/>
        <dbReference type="EC" id="5.2.1.8"/>
    </reaction>
</comment>
<feature type="domain" description="PPIase FKBP-type" evidence="5">
    <location>
        <begin position="109"/>
        <end position="194"/>
    </location>
</feature>
<evidence type="ECO:0000313" key="6">
    <source>
        <dbReference type="EMBL" id="GAG37120.1"/>
    </source>
</evidence>
<dbReference type="EMBL" id="BARS01044526">
    <property type="protein sequence ID" value="GAG37120.1"/>
    <property type="molecule type" value="Genomic_DNA"/>
</dbReference>
<evidence type="ECO:0000256" key="2">
    <source>
        <dbReference type="ARBA" id="ARBA00013194"/>
    </source>
</evidence>
<dbReference type="PANTHER" id="PTHR43811">
    <property type="entry name" value="FKBP-TYPE PEPTIDYL-PROLYL CIS-TRANS ISOMERASE FKPA"/>
    <property type="match status" value="1"/>
</dbReference>
<evidence type="ECO:0000259" key="5">
    <source>
        <dbReference type="PROSITE" id="PS50059"/>
    </source>
</evidence>
<dbReference type="AlphaFoldDB" id="X0X262"/>
<dbReference type="GO" id="GO:0003755">
    <property type="term" value="F:peptidyl-prolyl cis-trans isomerase activity"/>
    <property type="evidence" value="ECO:0007669"/>
    <property type="project" value="UniProtKB-KW"/>
</dbReference>
<evidence type="ECO:0000256" key="1">
    <source>
        <dbReference type="ARBA" id="ARBA00000971"/>
    </source>
</evidence>
<organism evidence="6">
    <name type="scientific">marine sediment metagenome</name>
    <dbReference type="NCBI Taxonomy" id="412755"/>
    <lineage>
        <taxon>unclassified sequences</taxon>
        <taxon>metagenomes</taxon>
        <taxon>ecological metagenomes</taxon>
    </lineage>
</organism>
<feature type="non-terminal residue" evidence="6">
    <location>
        <position position="1"/>
    </location>
</feature>
<reference evidence="6" key="1">
    <citation type="journal article" date="2014" name="Front. Microbiol.">
        <title>High frequency of phylogenetically diverse reductive dehalogenase-homologous genes in deep subseafloor sedimentary metagenomes.</title>
        <authorList>
            <person name="Kawai M."/>
            <person name="Futagami T."/>
            <person name="Toyoda A."/>
            <person name="Takaki Y."/>
            <person name="Nishi S."/>
            <person name="Hori S."/>
            <person name="Arai W."/>
            <person name="Tsubouchi T."/>
            <person name="Morono Y."/>
            <person name="Uchiyama I."/>
            <person name="Ito T."/>
            <person name="Fujiyama A."/>
            <person name="Inagaki F."/>
            <person name="Takami H."/>
        </authorList>
    </citation>
    <scope>NUCLEOTIDE SEQUENCE</scope>
    <source>
        <strain evidence="6">Expedition CK06-06</strain>
    </source>
</reference>
<dbReference type="Gene3D" id="3.10.50.40">
    <property type="match status" value="1"/>
</dbReference>